<name>A0A077WY61_9FUNG</name>
<evidence type="ECO:0000256" key="2">
    <source>
        <dbReference type="ARBA" id="ARBA00005047"/>
    </source>
</evidence>
<dbReference type="PROSITE" id="PS00954">
    <property type="entry name" value="IGP_DEHYDRATASE_1"/>
    <property type="match status" value="1"/>
</dbReference>
<dbReference type="Gene3D" id="3.30.230.40">
    <property type="entry name" value="Imidazole glycerol phosphate dehydratase, domain 1"/>
    <property type="match status" value="1"/>
</dbReference>
<dbReference type="GO" id="GO:0004424">
    <property type="term" value="F:imidazoleglycerol-phosphate dehydratase activity"/>
    <property type="evidence" value="ECO:0007669"/>
    <property type="project" value="UniProtKB-EC"/>
</dbReference>
<dbReference type="OrthoDB" id="447729at2759"/>
<evidence type="ECO:0000256" key="4">
    <source>
        <dbReference type="ARBA" id="ARBA00012075"/>
    </source>
</evidence>
<dbReference type="SUPFAM" id="SSF54211">
    <property type="entry name" value="Ribosomal protein S5 domain 2-like"/>
    <property type="match status" value="1"/>
</dbReference>
<feature type="compositionally biased region" description="Low complexity" evidence="9">
    <location>
        <begin position="40"/>
        <end position="51"/>
    </location>
</feature>
<keyword evidence="7" id="KW-0368">Histidine biosynthesis</keyword>
<comment type="pathway">
    <text evidence="2">Amino-acid biosynthesis; L-histidine biosynthesis; L-histidine from 5-phospho-alpha-D-ribose 1-diphosphate: step 6/9.</text>
</comment>
<evidence type="ECO:0000256" key="8">
    <source>
        <dbReference type="ARBA" id="ARBA00023239"/>
    </source>
</evidence>
<dbReference type="PANTHER" id="PTHR23133">
    <property type="entry name" value="IMIDAZOLEGLYCEROL-PHOSPHATE DEHYDRATASE HIS7"/>
    <property type="match status" value="1"/>
</dbReference>
<dbReference type="PANTHER" id="PTHR23133:SF2">
    <property type="entry name" value="IMIDAZOLEGLYCEROL-PHOSPHATE DEHYDRATASE"/>
    <property type="match status" value="1"/>
</dbReference>
<reference evidence="10" key="1">
    <citation type="journal article" date="2014" name="Genome Announc.">
        <title>De novo whole-genome sequence and genome annotation of Lichtheimia ramosa.</title>
        <authorList>
            <person name="Linde J."/>
            <person name="Schwartze V."/>
            <person name="Binder U."/>
            <person name="Lass-Florl C."/>
            <person name="Voigt K."/>
            <person name="Horn F."/>
        </authorList>
    </citation>
    <scope>NUCLEOTIDE SEQUENCE</scope>
    <source>
        <strain evidence="10">JMRC FSU:6197</strain>
    </source>
</reference>
<dbReference type="AlphaFoldDB" id="A0A077WY61"/>
<dbReference type="Pfam" id="PF00475">
    <property type="entry name" value="IGPD"/>
    <property type="match status" value="1"/>
</dbReference>
<accession>A0A077WY61</accession>
<dbReference type="EMBL" id="LK023357">
    <property type="protein sequence ID" value="CDS12200.1"/>
    <property type="molecule type" value="Genomic_DNA"/>
</dbReference>
<dbReference type="InterPro" id="IPR020565">
    <property type="entry name" value="ImidazoleglycerP_deHydtase_CS"/>
</dbReference>
<sequence length="188" mass="20847">MLTAAYMVDQQPAPPPSQDGTTATTTTPGSVYRTPCYNYQQSQQQQLQQQQYMPAAPHPGDYGAAVPPTNNYYQPYPPPPILIFNNSKLIIYYQCPYVIMQFEARTASISRKTNETDIQVAINLDGKFDQQISVDTGIGFLDHMYFALAKHGGWSLTLNCKGALHIDDHHTAEDTGIALGMAFKQALL</sequence>
<protein>
    <recommendedName>
        <fullName evidence="5">Imidazoleglycerol-phosphate dehydratase</fullName>
        <ecNumber evidence="4">4.2.1.19</ecNumber>
    </recommendedName>
</protein>
<comment type="catalytic activity">
    <reaction evidence="1">
        <text>D-erythro-1-(imidazol-4-yl)glycerol 3-phosphate = 3-(imidazol-4-yl)-2-oxopropyl phosphate + H2O</text>
        <dbReference type="Rhea" id="RHEA:11040"/>
        <dbReference type="ChEBI" id="CHEBI:15377"/>
        <dbReference type="ChEBI" id="CHEBI:57766"/>
        <dbReference type="ChEBI" id="CHEBI:58278"/>
        <dbReference type="EC" id="4.2.1.19"/>
    </reaction>
</comment>
<keyword evidence="8" id="KW-0456">Lyase</keyword>
<gene>
    <name evidence="10" type="ORF">LRAMOSA04395</name>
</gene>
<evidence type="ECO:0000256" key="5">
    <source>
        <dbReference type="ARBA" id="ARBA00016664"/>
    </source>
</evidence>
<dbReference type="GO" id="GO:0000105">
    <property type="term" value="P:L-histidine biosynthetic process"/>
    <property type="evidence" value="ECO:0007669"/>
    <property type="project" value="UniProtKB-UniPathway"/>
</dbReference>
<comment type="similarity">
    <text evidence="3">Belongs to the imidazoleglycerol-phosphate dehydratase family.</text>
</comment>
<dbReference type="FunFam" id="3.30.230.40:FF:000004">
    <property type="entry name" value="Imidazoleglycerol-phosphate dehydratase"/>
    <property type="match status" value="1"/>
</dbReference>
<evidence type="ECO:0000256" key="6">
    <source>
        <dbReference type="ARBA" id="ARBA00022605"/>
    </source>
</evidence>
<evidence type="ECO:0000256" key="9">
    <source>
        <dbReference type="SAM" id="MobiDB-lite"/>
    </source>
</evidence>
<evidence type="ECO:0000256" key="1">
    <source>
        <dbReference type="ARBA" id="ARBA00001723"/>
    </source>
</evidence>
<dbReference type="InterPro" id="IPR038494">
    <property type="entry name" value="IGPD_sf"/>
</dbReference>
<dbReference type="UniPathway" id="UPA00031">
    <property type="reaction ID" value="UER00011"/>
</dbReference>
<keyword evidence="6" id="KW-0028">Amino-acid biosynthesis</keyword>
<evidence type="ECO:0000256" key="7">
    <source>
        <dbReference type="ARBA" id="ARBA00023102"/>
    </source>
</evidence>
<evidence type="ECO:0000313" key="10">
    <source>
        <dbReference type="EMBL" id="CDS12200.1"/>
    </source>
</evidence>
<organism evidence="10">
    <name type="scientific">Lichtheimia ramosa</name>
    <dbReference type="NCBI Taxonomy" id="688394"/>
    <lineage>
        <taxon>Eukaryota</taxon>
        <taxon>Fungi</taxon>
        <taxon>Fungi incertae sedis</taxon>
        <taxon>Mucoromycota</taxon>
        <taxon>Mucoromycotina</taxon>
        <taxon>Mucoromycetes</taxon>
        <taxon>Mucorales</taxon>
        <taxon>Lichtheimiaceae</taxon>
        <taxon>Lichtheimia</taxon>
    </lineage>
</organism>
<proteinExistence type="inferred from homology"/>
<feature type="region of interest" description="Disordered" evidence="9">
    <location>
        <begin position="7"/>
        <end position="61"/>
    </location>
</feature>
<dbReference type="EC" id="4.2.1.19" evidence="4"/>
<evidence type="ECO:0000256" key="3">
    <source>
        <dbReference type="ARBA" id="ARBA00007481"/>
    </source>
</evidence>
<dbReference type="InterPro" id="IPR020568">
    <property type="entry name" value="Ribosomal_Su5_D2-typ_SF"/>
</dbReference>
<dbReference type="InterPro" id="IPR000807">
    <property type="entry name" value="ImidazoleglycerolP_deHydtase"/>
</dbReference>